<dbReference type="Gene3D" id="2.60.120.380">
    <property type="match status" value="1"/>
</dbReference>
<accession>A0A6I4SYE0</accession>
<dbReference type="Proteomes" id="UP000433652">
    <property type="component" value="Unassembled WGS sequence"/>
</dbReference>
<dbReference type="EMBL" id="WTYM01000044">
    <property type="protein sequence ID" value="MXO60047.1"/>
    <property type="molecule type" value="Genomic_DNA"/>
</dbReference>
<name>A0A6I4SYE0_9SPHN</name>
<comment type="caution">
    <text evidence="2">The sequence shown here is derived from an EMBL/GenBank/DDBJ whole genome shotgun (WGS) entry which is preliminary data.</text>
</comment>
<feature type="signal peptide" evidence="1">
    <location>
        <begin position="1"/>
        <end position="26"/>
    </location>
</feature>
<evidence type="ECO:0000313" key="2">
    <source>
        <dbReference type="EMBL" id="MXO60047.1"/>
    </source>
</evidence>
<dbReference type="OrthoDB" id="594865at2"/>
<evidence type="ECO:0000313" key="3">
    <source>
        <dbReference type="Proteomes" id="UP000433652"/>
    </source>
</evidence>
<protein>
    <recommendedName>
        <fullName evidence="4">Peptidase</fullName>
    </recommendedName>
</protein>
<organism evidence="2 3">
    <name type="scientific">Croceibacterium salegens</name>
    <dbReference type="NCBI Taxonomy" id="1737568"/>
    <lineage>
        <taxon>Bacteria</taxon>
        <taxon>Pseudomonadati</taxon>
        <taxon>Pseudomonadota</taxon>
        <taxon>Alphaproteobacteria</taxon>
        <taxon>Sphingomonadales</taxon>
        <taxon>Erythrobacteraceae</taxon>
        <taxon>Croceibacterium</taxon>
    </lineage>
</organism>
<feature type="chain" id="PRO_5026272629" description="Peptidase" evidence="1">
    <location>
        <begin position="27"/>
        <end position="227"/>
    </location>
</feature>
<dbReference type="RefSeq" id="WP_159795175.1">
    <property type="nucleotide sequence ID" value="NZ_WTYM01000044.1"/>
</dbReference>
<evidence type="ECO:0000256" key="1">
    <source>
        <dbReference type="SAM" id="SignalP"/>
    </source>
</evidence>
<keyword evidence="1" id="KW-0732">Signal</keyword>
<sequence>MRISGKAFVLGAALAAAYPLMSPATAQMSSQTVSFPSGSTGTTVGGTLKGEQIVDYMVNAQAGQAMTVNKSGDAIIYFNVMPPGSTGEADFVGSTSGDNYSGTLSKSGNWTIRVYQMRATARRGESGNYRLAISVTGRPSSGASDHASIGHSGGSAMGSIAGIQGMNAIDAIDVLRERGFENVDSLSSGDTLYGIYYYRPTRLCVQTTSADSVIVDIRDIQTHPKCK</sequence>
<keyword evidence="3" id="KW-1185">Reference proteome</keyword>
<proteinExistence type="predicted"/>
<evidence type="ECO:0008006" key="4">
    <source>
        <dbReference type="Google" id="ProtNLM"/>
    </source>
</evidence>
<gene>
    <name evidence="2" type="ORF">GRI89_10900</name>
</gene>
<reference evidence="2 3" key="1">
    <citation type="submission" date="2019-12" db="EMBL/GenBank/DDBJ databases">
        <title>Genomic-based taxomic classification of the family Erythrobacteraceae.</title>
        <authorList>
            <person name="Xu L."/>
        </authorList>
    </citation>
    <scope>NUCLEOTIDE SEQUENCE [LARGE SCALE GENOMIC DNA]</scope>
    <source>
        <strain evidence="2 3">MCCC 1K01500</strain>
    </source>
</reference>
<dbReference type="AlphaFoldDB" id="A0A6I4SYE0"/>